<keyword evidence="2" id="KW-0732">Signal</keyword>
<feature type="chain" id="PRO_5020661037" description="Alpha/beta-hydrolase" evidence="2">
    <location>
        <begin position="25"/>
        <end position="404"/>
    </location>
</feature>
<gene>
    <name evidence="3" type="ORF">K435DRAFT_754462</name>
</gene>
<keyword evidence="4" id="KW-1185">Reference proteome</keyword>
<dbReference type="InterPro" id="IPR029058">
    <property type="entry name" value="AB_hydrolase_fold"/>
</dbReference>
<feature type="compositionally biased region" description="Polar residues" evidence="1">
    <location>
        <begin position="369"/>
        <end position="378"/>
    </location>
</feature>
<evidence type="ECO:0008006" key="5">
    <source>
        <dbReference type="Google" id="ProtNLM"/>
    </source>
</evidence>
<reference evidence="3 4" key="1">
    <citation type="journal article" date="2019" name="Nat. Ecol. Evol.">
        <title>Megaphylogeny resolves global patterns of mushroom evolution.</title>
        <authorList>
            <person name="Varga T."/>
            <person name="Krizsan K."/>
            <person name="Foldi C."/>
            <person name="Dima B."/>
            <person name="Sanchez-Garcia M."/>
            <person name="Sanchez-Ramirez S."/>
            <person name="Szollosi G.J."/>
            <person name="Szarkandi J.G."/>
            <person name="Papp V."/>
            <person name="Albert L."/>
            <person name="Andreopoulos W."/>
            <person name="Angelini C."/>
            <person name="Antonin V."/>
            <person name="Barry K.W."/>
            <person name="Bougher N.L."/>
            <person name="Buchanan P."/>
            <person name="Buyck B."/>
            <person name="Bense V."/>
            <person name="Catcheside P."/>
            <person name="Chovatia M."/>
            <person name="Cooper J."/>
            <person name="Damon W."/>
            <person name="Desjardin D."/>
            <person name="Finy P."/>
            <person name="Geml J."/>
            <person name="Haridas S."/>
            <person name="Hughes K."/>
            <person name="Justo A."/>
            <person name="Karasinski D."/>
            <person name="Kautmanova I."/>
            <person name="Kiss B."/>
            <person name="Kocsube S."/>
            <person name="Kotiranta H."/>
            <person name="LaButti K.M."/>
            <person name="Lechner B.E."/>
            <person name="Liimatainen K."/>
            <person name="Lipzen A."/>
            <person name="Lukacs Z."/>
            <person name="Mihaltcheva S."/>
            <person name="Morgado L.N."/>
            <person name="Niskanen T."/>
            <person name="Noordeloos M.E."/>
            <person name="Ohm R.A."/>
            <person name="Ortiz-Santana B."/>
            <person name="Ovrebo C."/>
            <person name="Racz N."/>
            <person name="Riley R."/>
            <person name="Savchenko A."/>
            <person name="Shiryaev A."/>
            <person name="Soop K."/>
            <person name="Spirin V."/>
            <person name="Szebenyi C."/>
            <person name="Tomsovsky M."/>
            <person name="Tulloss R.E."/>
            <person name="Uehling J."/>
            <person name="Grigoriev I.V."/>
            <person name="Vagvolgyi C."/>
            <person name="Papp T."/>
            <person name="Martin F.M."/>
            <person name="Miettinen O."/>
            <person name="Hibbett D.S."/>
            <person name="Nagy L.G."/>
        </authorList>
    </citation>
    <scope>NUCLEOTIDE SEQUENCE [LARGE SCALE GENOMIC DNA]</scope>
    <source>
        <strain evidence="3 4">CBS 962.96</strain>
    </source>
</reference>
<dbReference type="Proteomes" id="UP000297245">
    <property type="component" value="Unassembled WGS sequence"/>
</dbReference>
<accession>A0A4S8M4J6</accession>
<protein>
    <recommendedName>
        <fullName evidence="5">Alpha/beta-hydrolase</fullName>
    </recommendedName>
</protein>
<name>A0A4S8M4J6_DENBC</name>
<evidence type="ECO:0000256" key="2">
    <source>
        <dbReference type="SAM" id="SignalP"/>
    </source>
</evidence>
<evidence type="ECO:0000256" key="1">
    <source>
        <dbReference type="SAM" id="MobiDB-lite"/>
    </source>
</evidence>
<evidence type="ECO:0000313" key="4">
    <source>
        <dbReference type="Proteomes" id="UP000297245"/>
    </source>
</evidence>
<feature type="compositionally biased region" description="Low complexity" evidence="1">
    <location>
        <begin position="356"/>
        <end position="368"/>
    </location>
</feature>
<organism evidence="3 4">
    <name type="scientific">Dendrothele bispora (strain CBS 962.96)</name>
    <dbReference type="NCBI Taxonomy" id="1314807"/>
    <lineage>
        <taxon>Eukaryota</taxon>
        <taxon>Fungi</taxon>
        <taxon>Dikarya</taxon>
        <taxon>Basidiomycota</taxon>
        <taxon>Agaricomycotina</taxon>
        <taxon>Agaricomycetes</taxon>
        <taxon>Agaricomycetidae</taxon>
        <taxon>Agaricales</taxon>
        <taxon>Agaricales incertae sedis</taxon>
        <taxon>Dendrothele</taxon>
    </lineage>
</organism>
<dbReference type="PANTHER" id="PTHR35560">
    <property type="entry name" value="BLL0132 PROTEIN"/>
    <property type="match status" value="1"/>
</dbReference>
<evidence type="ECO:0000313" key="3">
    <source>
        <dbReference type="EMBL" id="THU96950.1"/>
    </source>
</evidence>
<dbReference type="EMBL" id="ML179166">
    <property type="protein sequence ID" value="THU96950.1"/>
    <property type="molecule type" value="Genomic_DNA"/>
</dbReference>
<proteinExistence type="predicted"/>
<dbReference type="Gene3D" id="3.40.50.1820">
    <property type="entry name" value="alpha/beta hydrolase"/>
    <property type="match status" value="1"/>
</dbReference>
<dbReference type="PANTHER" id="PTHR35560:SF3">
    <property type="entry name" value="PEPTIDASE S9 PROLYL OLIGOPEPTIDASE CATALYTIC DOMAIN-CONTAINING PROTEIN"/>
    <property type="match status" value="1"/>
</dbReference>
<dbReference type="AlphaFoldDB" id="A0A4S8M4J6"/>
<sequence length="404" mass="44211">MAIATRFSLFLFLTFLFTLSPVSAWDWIQNPAVNGGQDDGWQSLPELPGAQLITDWPVPGTSSVMPVYQSAGLDTSRVTRAIIVPGAKARDHWSYWVTMQNIKMDFASTNSSFDPNTTSILTPCFLAEQDIEAGAGKPDQLYWGKTSWFGGYYTKGPNADDKISSFDVLDSLVDYYTNETMYPNMQTVIFAGHSAAAQFFQRYAAVRQPTKNDDRVNYIIANPGSYLWLVQDRPAQNSSCPDVDEYKYGLNNGLPGYSTGDYSRIGRDGIVSRYLGRNVHYALGTNDNGPGDTQCQALTQGSTHLERGNNFIAMLKALPDGMPSQHTVDMIEGVSHQNDQMFNSTQLRQRLFKDVSTTTSAGTPQTTQNNANTSSKNNGALSSKLISSGSLGIAMTLVLGGLSL</sequence>
<feature type="signal peptide" evidence="2">
    <location>
        <begin position="1"/>
        <end position="24"/>
    </location>
</feature>
<feature type="region of interest" description="Disordered" evidence="1">
    <location>
        <begin position="356"/>
        <end position="379"/>
    </location>
</feature>
<dbReference type="OrthoDB" id="5985073at2759"/>